<dbReference type="AlphaFoldDB" id="A0AAV6TG23"/>
<feature type="compositionally biased region" description="Low complexity" evidence="1">
    <location>
        <begin position="192"/>
        <end position="206"/>
    </location>
</feature>
<reference evidence="2 3" key="1">
    <citation type="journal article" date="2022" name="Nat. Ecol. Evol.">
        <title>A masculinizing supergene underlies an exaggerated male reproductive morph in a spider.</title>
        <authorList>
            <person name="Hendrickx F."/>
            <person name="De Corte Z."/>
            <person name="Sonet G."/>
            <person name="Van Belleghem S.M."/>
            <person name="Kostlbacher S."/>
            <person name="Vangestel C."/>
        </authorList>
    </citation>
    <scope>NUCLEOTIDE SEQUENCE [LARGE SCALE GENOMIC DNA]</scope>
    <source>
        <strain evidence="2">W744_W776</strain>
    </source>
</reference>
<sequence length="206" mass="23884">MIQWSGCRSPVPPFRVDARGCRLRCLGFVCASPCLLAFLEDCVLLPFPHMCLDVVAFRRGDHELVHWEFNLDDETSASIARAWCQRFFNFERPYRFRLSTKKGCCETTLEIRSLVGWYGSYYWQTFYPHCRAYLPKNTVILLSCLGALQLFAVYRKTLYSDASLSAQTIRRPVLLQRIVSLLCGHRTPSKPNRNSVRQQMRSRVSS</sequence>
<evidence type="ECO:0000313" key="2">
    <source>
        <dbReference type="EMBL" id="KAG8170635.1"/>
    </source>
</evidence>
<accession>A0AAV6TG23</accession>
<organism evidence="2 3">
    <name type="scientific">Oedothorax gibbosus</name>
    <dbReference type="NCBI Taxonomy" id="931172"/>
    <lineage>
        <taxon>Eukaryota</taxon>
        <taxon>Metazoa</taxon>
        <taxon>Ecdysozoa</taxon>
        <taxon>Arthropoda</taxon>
        <taxon>Chelicerata</taxon>
        <taxon>Arachnida</taxon>
        <taxon>Araneae</taxon>
        <taxon>Araneomorphae</taxon>
        <taxon>Entelegynae</taxon>
        <taxon>Araneoidea</taxon>
        <taxon>Linyphiidae</taxon>
        <taxon>Erigoninae</taxon>
        <taxon>Oedothorax</taxon>
    </lineage>
</organism>
<protein>
    <submittedName>
        <fullName evidence="2">Uncharacterized protein</fullName>
    </submittedName>
</protein>
<dbReference type="Proteomes" id="UP000827092">
    <property type="component" value="Unassembled WGS sequence"/>
</dbReference>
<gene>
    <name evidence="2" type="ORF">JTE90_025696</name>
</gene>
<evidence type="ECO:0000256" key="1">
    <source>
        <dbReference type="SAM" id="MobiDB-lite"/>
    </source>
</evidence>
<name>A0AAV6TG23_9ARAC</name>
<evidence type="ECO:0000313" key="3">
    <source>
        <dbReference type="Proteomes" id="UP000827092"/>
    </source>
</evidence>
<dbReference type="EMBL" id="JAFNEN010005101">
    <property type="protein sequence ID" value="KAG8170635.1"/>
    <property type="molecule type" value="Genomic_DNA"/>
</dbReference>
<comment type="caution">
    <text evidence="2">The sequence shown here is derived from an EMBL/GenBank/DDBJ whole genome shotgun (WGS) entry which is preliminary data.</text>
</comment>
<proteinExistence type="predicted"/>
<keyword evidence="3" id="KW-1185">Reference proteome</keyword>
<feature type="region of interest" description="Disordered" evidence="1">
    <location>
        <begin position="186"/>
        <end position="206"/>
    </location>
</feature>